<protein>
    <submittedName>
        <fullName evidence="10">Transmembrane amino acid transporter protein</fullName>
    </submittedName>
</protein>
<feature type="transmembrane region" description="Helical" evidence="8">
    <location>
        <begin position="457"/>
        <end position="478"/>
    </location>
</feature>
<keyword evidence="4" id="KW-0029">Amino-acid transport</keyword>
<evidence type="ECO:0000256" key="5">
    <source>
        <dbReference type="ARBA" id="ARBA00022989"/>
    </source>
</evidence>
<dbReference type="AlphaFoldDB" id="A0A9E7FA29"/>
<feature type="domain" description="Amino acid transporter transmembrane" evidence="9">
    <location>
        <begin position="106"/>
        <end position="186"/>
    </location>
</feature>
<keyword evidence="6 8" id="KW-0472">Membrane</keyword>
<name>A0A9E7FA29_9LILI</name>
<keyword evidence="3 8" id="KW-0812">Transmembrane</keyword>
<gene>
    <name evidence="10" type="ORF">MUK42_01558</name>
</gene>
<feature type="transmembrane region" description="Helical" evidence="8">
    <location>
        <begin position="138"/>
        <end position="158"/>
    </location>
</feature>
<keyword evidence="2" id="KW-0813">Transport</keyword>
<evidence type="ECO:0000256" key="1">
    <source>
        <dbReference type="ARBA" id="ARBA00004370"/>
    </source>
</evidence>
<dbReference type="Pfam" id="PF01490">
    <property type="entry name" value="Aa_trans"/>
    <property type="match status" value="2"/>
</dbReference>
<dbReference type="GO" id="GO:0016020">
    <property type="term" value="C:membrane"/>
    <property type="evidence" value="ECO:0007669"/>
    <property type="project" value="UniProtKB-SubCell"/>
</dbReference>
<dbReference type="PANTHER" id="PTHR48017">
    <property type="entry name" value="OS05G0424000 PROTEIN-RELATED"/>
    <property type="match status" value="1"/>
</dbReference>
<dbReference type="OrthoDB" id="40134at2759"/>
<evidence type="ECO:0000256" key="3">
    <source>
        <dbReference type="ARBA" id="ARBA00022692"/>
    </source>
</evidence>
<dbReference type="Proteomes" id="UP001055439">
    <property type="component" value="Chromosome 3"/>
</dbReference>
<feature type="transmembrane region" description="Helical" evidence="8">
    <location>
        <begin position="346"/>
        <end position="378"/>
    </location>
</feature>
<feature type="domain" description="Amino acid transporter transmembrane" evidence="9">
    <location>
        <begin position="257"/>
        <end position="480"/>
    </location>
</feature>
<dbReference type="GO" id="GO:0006865">
    <property type="term" value="P:amino acid transport"/>
    <property type="evidence" value="ECO:0007669"/>
    <property type="project" value="UniProtKB-KW"/>
</dbReference>
<organism evidence="10 11">
    <name type="scientific">Musa troglodytarum</name>
    <name type="common">fe'i banana</name>
    <dbReference type="NCBI Taxonomy" id="320322"/>
    <lineage>
        <taxon>Eukaryota</taxon>
        <taxon>Viridiplantae</taxon>
        <taxon>Streptophyta</taxon>
        <taxon>Embryophyta</taxon>
        <taxon>Tracheophyta</taxon>
        <taxon>Spermatophyta</taxon>
        <taxon>Magnoliopsida</taxon>
        <taxon>Liliopsida</taxon>
        <taxon>Zingiberales</taxon>
        <taxon>Musaceae</taxon>
        <taxon>Musa</taxon>
    </lineage>
</organism>
<evidence type="ECO:0000313" key="11">
    <source>
        <dbReference type="Proteomes" id="UP001055439"/>
    </source>
</evidence>
<comment type="subcellular location">
    <subcellularLocation>
        <location evidence="1">Membrane</location>
    </subcellularLocation>
</comment>
<evidence type="ECO:0000256" key="7">
    <source>
        <dbReference type="SAM" id="MobiDB-lite"/>
    </source>
</evidence>
<evidence type="ECO:0000256" key="4">
    <source>
        <dbReference type="ARBA" id="ARBA00022970"/>
    </source>
</evidence>
<feature type="transmembrane region" description="Helical" evidence="8">
    <location>
        <begin position="305"/>
        <end position="326"/>
    </location>
</feature>
<reference evidence="10" key="1">
    <citation type="submission" date="2022-05" db="EMBL/GenBank/DDBJ databases">
        <title>The Musa troglodytarum L. genome provides insights into the mechanism of non-climacteric behaviour and enrichment of carotenoids.</title>
        <authorList>
            <person name="Wang J."/>
        </authorList>
    </citation>
    <scope>NUCLEOTIDE SEQUENCE</scope>
    <source>
        <tissue evidence="10">Leaf</tissue>
    </source>
</reference>
<evidence type="ECO:0000256" key="6">
    <source>
        <dbReference type="ARBA" id="ARBA00023136"/>
    </source>
</evidence>
<accession>A0A9E7FA29</accession>
<dbReference type="InterPro" id="IPR013057">
    <property type="entry name" value="AA_transpt_TM"/>
</dbReference>
<evidence type="ECO:0000256" key="2">
    <source>
        <dbReference type="ARBA" id="ARBA00022448"/>
    </source>
</evidence>
<evidence type="ECO:0000313" key="10">
    <source>
        <dbReference type="EMBL" id="URD92184.1"/>
    </source>
</evidence>
<keyword evidence="5 8" id="KW-1133">Transmembrane helix</keyword>
<proteinExistence type="predicted"/>
<sequence>MSARESRKSRSTPDLIPLLNLNPNPPLIFLRRRLLLPRPSQVGLTWPHHVRKRALATTIFSASSFLCFVDRRLPLSSSSSSSSSMEEASPVPPPPDAGAAFVLESKGSWWHAGFHLTTAIVGPTILTLPYAFRGLGWGVGLAALTIVGAVTFYAYTLMSKVLDHCEKQGRRHIRFRELAADVLGTETPSHPCRPPLFFPPLAIFSSSCSGCCRLRLDVLPRGVLPDGHQHRSEHRLRLARRRMPQGYSRNAPPRNYSLDSSKVQRAFNAFTSISILASLYGNGILPEIQATMAPPATGKMVKGLMLCYSVIIVTFYSAAVSGYWAFGNKVNSNVLNSLLPDSGPSLAPTWLLGLAVVFVLLQLLAIGLVYSQVAYEIIEKNSADIKKSKFSRRNLVPRLILRTLYMVFCGFMAAMLPFFGDIVAVVGAIGFIPLDFVLPMLLYNISIGPSKRSAIHWINIFIMVVFTGVGIMGAFASIRKLVLDAHQFKLFSNDVVG</sequence>
<feature type="transmembrane region" description="Helical" evidence="8">
    <location>
        <begin position="422"/>
        <end position="445"/>
    </location>
</feature>
<feature type="transmembrane region" description="Helical" evidence="8">
    <location>
        <begin position="399"/>
        <end position="416"/>
    </location>
</feature>
<evidence type="ECO:0000256" key="8">
    <source>
        <dbReference type="SAM" id="Phobius"/>
    </source>
</evidence>
<keyword evidence="11" id="KW-1185">Reference proteome</keyword>
<feature type="region of interest" description="Disordered" evidence="7">
    <location>
        <begin position="78"/>
        <end position="97"/>
    </location>
</feature>
<evidence type="ECO:0000259" key="9">
    <source>
        <dbReference type="Pfam" id="PF01490"/>
    </source>
</evidence>
<dbReference type="EMBL" id="CP097505">
    <property type="protein sequence ID" value="URD92184.1"/>
    <property type="molecule type" value="Genomic_DNA"/>
</dbReference>
<feature type="transmembrane region" description="Helical" evidence="8">
    <location>
        <begin position="112"/>
        <end position="132"/>
    </location>
</feature>